<keyword evidence="5" id="KW-1185">Reference proteome</keyword>
<dbReference type="PANTHER" id="PTHR15157">
    <property type="entry name" value="UV RADIATION RESISTANCE-ASSOCIATED GENE PROTEIN"/>
    <property type="match status" value="1"/>
</dbReference>
<evidence type="ECO:0000256" key="2">
    <source>
        <dbReference type="SAM" id="MobiDB-lite"/>
    </source>
</evidence>
<dbReference type="Pfam" id="PF23411">
    <property type="entry name" value="Beta-prop_Vps41"/>
    <property type="match status" value="1"/>
</dbReference>
<keyword evidence="1" id="KW-0175">Coiled coil</keyword>
<dbReference type="EMBL" id="WIXE01004655">
    <property type="protein sequence ID" value="KAK5982844.1"/>
    <property type="molecule type" value="Genomic_DNA"/>
</dbReference>
<comment type="caution">
    <text evidence="4">The sequence shown here is derived from an EMBL/GenBank/DDBJ whole genome shotgun (WGS) entry which is preliminary data.</text>
</comment>
<protein>
    <recommendedName>
        <fullName evidence="3">Vps41 beta-propeller domain-containing protein</fullName>
    </recommendedName>
</protein>
<evidence type="ECO:0000256" key="1">
    <source>
        <dbReference type="ARBA" id="ARBA00023054"/>
    </source>
</evidence>
<evidence type="ECO:0000259" key="3">
    <source>
        <dbReference type="Pfam" id="PF23411"/>
    </source>
</evidence>
<dbReference type="GO" id="GO:0000323">
    <property type="term" value="C:lytic vacuole"/>
    <property type="evidence" value="ECO:0007669"/>
    <property type="project" value="TreeGrafter"/>
</dbReference>
<gene>
    <name evidence="4" type="ORF">GCK32_010317</name>
</gene>
<evidence type="ECO:0000313" key="4">
    <source>
        <dbReference type="EMBL" id="KAK5982844.1"/>
    </source>
</evidence>
<dbReference type="GO" id="GO:0005768">
    <property type="term" value="C:endosome"/>
    <property type="evidence" value="ECO:0007669"/>
    <property type="project" value="TreeGrafter"/>
</dbReference>
<feature type="compositionally biased region" description="Polar residues" evidence="2">
    <location>
        <begin position="1"/>
        <end position="19"/>
    </location>
</feature>
<dbReference type="Proteomes" id="UP001331761">
    <property type="component" value="Unassembled WGS sequence"/>
</dbReference>
<evidence type="ECO:0000313" key="5">
    <source>
        <dbReference type="Proteomes" id="UP001331761"/>
    </source>
</evidence>
<accession>A0AAN8IQ95</accession>
<dbReference type="InterPro" id="IPR057780">
    <property type="entry name" value="Beta-prop_Vps41"/>
</dbReference>
<name>A0AAN8IQ95_TRICO</name>
<dbReference type="PANTHER" id="PTHR15157:SF5">
    <property type="entry name" value="UV RADIATION RESISTANCE-ASSOCIATED GENE PROTEIN"/>
    <property type="match status" value="1"/>
</dbReference>
<dbReference type="SUPFAM" id="SSF50978">
    <property type="entry name" value="WD40 repeat-like"/>
    <property type="match status" value="1"/>
</dbReference>
<dbReference type="GO" id="GO:0035493">
    <property type="term" value="P:SNARE complex assembly"/>
    <property type="evidence" value="ECO:0007669"/>
    <property type="project" value="TreeGrafter"/>
</dbReference>
<dbReference type="GO" id="GO:0000149">
    <property type="term" value="F:SNARE binding"/>
    <property type="evidence" value="ECO:0007669"/>
    <property type="project" value="TreeGrafter"/>
</dbReference>
<dbReference type="AlphaFoldDB" id="A0AAN8IQ95"/>
<sequence>MFTQRNASSSRQLKNNDSSAEVEMASPACWNRLRTVMLAIRSTRETLRHHHNQVQENGDLYYLTEAHFLANEIRHLEIITSGYHRRVEQLKRACIRKRITLAKTTEELVSKRAQSELKDSLLYLDKVCDSAASVLETRRKYLLVYTELIKARRRLLLNEIYDLFEIEYILQIHNASEGTHKGECACIEFSSIRGAHLPVPRDMIGHQEIEIAAAFGHVLHFLGCASQLLDYIFRYSILSGASTSSIYSPKDSRSLPLHGTRWRSGRVRLDQALVLLERNVSQLREDTGFSSYAENILLAIHEWIGGILKKYVLVVSKEVSSVVSWEVETSVHVVDHIVHDMRVPKSRSLIMASSSEMSSREAVHEENSSLDDDEILLEPRFKYERVEGRDAKQMISSQVLTSIAAHAKLIAVGTQMGYIWIMDHFGHVDNQNVPVMRPHRSAVTRLVIDEPGNYVMSCANDGRVAISGIGCNNLNHVVALSVMPRSIAINPFFSLSTSTPMFAIGERNFVLYEKKFFNYKEMTIFRGGEQDGFITQCTWRESLIAFTCDKGTRIFDRLCLIRYSLLISDYHFD</sequence>
<reference evidence="4 5" key="1">
    <citation type="submission" date="2019-10" db="EMBL/GenBank/DDBJ databases">
        <title>Assembly and Annotation for the nematode Trichostrongylus colubriformis.</title>
        <authorList>
            <person name="Martin J."/>
        </authorList>
    </citation>
    <scope>NUCLEOTIDE SEQUENCE [LARGE SCALE GENOMIC DNA]</scope>
    <source>
        <strain evidence="4">G859</strain>
        <tissue evidence="4">Whole worm</tissue>
    </source>
</reference>
<feature type="region of interest" description="Disordered" evidence="2">
    <location>
        <begin position="1"/>
        <end position="20"/>
    </location>
</feature>
<dbReference type="InterPro" id="IPR036322">
    <property type="entry name" value="WD40_repeat_dom_sf"/>
</dbReference>
<feature type="domain" description="Vps41 beta-propeller" evidence="3">
    <location>
        <begin position="382"/>
        <end position="556"/>
    </location>
</feature>
<organism evidence="4 5">
    <name type="scientific">Trichostrongylus colubriformis</name>
    <name type="common">Black scour worm</name>
    <dbReference type="NCBI Taxonomy" id="6319"/>
    <lineage>
        <taxon>Eukaryota</taxon>
        <taxon>Metazoa</taxon>
        <taxon>Ecdysozoa</taxon>
        <taxon>Nematoda</taxon>
        <taxon>Chromadorea</taxon>
        <taxon>Rhabditida</taxon>
        <taxon>Rhabditina</taxon>
        <taxon>Rhabditomorpha</taxon>
        <taxon>Strongyloidea</taxon>
        <taxon>Trichostrongylidae</taxon>
        <taxon>Trichostrongylus</taxon>
    </lineage>
</organism>
<proteinExistence type="predicted"/>